<keyword evidence="10 27" id="KW-0547">Nucleotide-binding</keyword>
<keyword evidence="31" id="KW-1185">Reference proteome</keyword>
<keyword evidence="11" id="KW-0418">Kinase</keyword>
<keyword evidence="15" id="KW-0443">Lipid metabolism</keyword>
<keyword evidence="16" id="KW-0496">Mitochondrion</keyword>
<keyword evidence="8" id="KW-0723">Serine/threonine-protein kinase</keyword>
<feature type="binding site" evidence="27">
    <location>
        <position position="436"/>
    </location>
    <ligand>
        <name>ATP</name>
        <dbReference type="ChEBI" id="CHEBI:30616"/>
    </ligand>
</feature>
<dbReference type="PANTHER" id="PTHR46008">
    <property type="entry name" value="LEAF RUST 10 DISEASE-RESISTANCE LOCUS RECEPTOR-LIKE PROTEIN KINASE-LIKE 1.4"/>
    <property type="match status" value="1"/>
</dbReference>
<evidence type="ECO:0000256" key="28">
    <source>
        <dbReference type="SAM" id="MobiDB-lite"/>
    </source>
</evidence>
<evidence type="ECO:0000256" key="19">
    <source>
        <dbReference type="ARBA" id="ARBA00047899"/>
    </source>
</evidence>
<dbReference type="GO" id="GO:0006629">
    <property type="term" value="P:lipid metabolic process"/>
    <property type="evidence" value="ECO:0007669"/>
    <property type="project" value="UniProtKB-KW"/>
</dbReference>
<accession>A0A7J6FND0</accession>
<evidence type="ECO:0000256" key="20">
    <source>
        <dbReference type="ARBA" id="ARBA00048679"/>
    </source>
</evidence>
<evidence type="ECO:0000256" key="23">
    <source>
        <dbReference type="ARBA" id="ARBA00064709"/>
    </source>
</evidence>
<dbReference type="PROSITE" id="PS00108">
    <property type="entry name" value="PROTEIN_KINASE_ST"/>
    <property type="match status" value="1"/>
</dbReference>
<evidence type="ECO:0000313" key="31">
    <source>
        <dbReference type="Proteomes" id="UP000583929"/>
    </source>
</evidence>
<keyword evidence="18" id="KW-0539">Nucleus</keyword>
<evidence type="ECO:0000256" key="9">
    <source>
        <dbReference type="ARBA" id="ARBA00022679"/>
    </source>
</evidence>
<dbReference type="PROSITE" id="PS50011">
    <property type="entry name" value="PROTEIN_KINASE_DOM"/>
    <property type="match status" value="1"/>
</dbReference>
<name>A0A7J6FND0_CANSA</name>
<feature type="region of interest" description="Disordered" evidence="28">
    <location>
        <begin position="724"/>
        <end position="745"/>
    </location>
</feature>
<dbReference type="GO" id="GO:0005739">
    <property type="term" value="C:mitochondrion"/>
    <property type="evidence" value="ECO:0007669"/>
    <property type="project" value="UniProtKB-SubCell"/>
</dbReference>
<evidence type="ECO:0000313" key="30">
    <source>
        <dbReference type="EMBL" id="KAF4372214.1"/>
    </source>
</evidence>
<dbReference type="PROSITE" id="PS00107">
    <property type="entry name" value="PROTEIN_KINASE_ATP"/>
    <property type="match status" value="1"/>
</dbReference>
<dbReference type="GO" id="GO:0005829">
    <property type="term" value="C:cytosol"/>
    <property type="evidence" value="ECO:0007669"/>
    <property type="project" value="UniProtKB-SubCell"/>
</dbReference>
<evidence type="ECO:0000256" key="4">
    <source>
        <dbReference type="ARBA" id="ARBA00004514"/>
    </source>
</evidence>
<reference evidence="30 31" key="1">
    <citation type="journal article" date="2020" name="bioRxiv">
        <title>Sequence and annotation of 42 cannabis genomes reveals extensive copy number variation in cannabinoid synthesis and pathogen resistance genes.</title>
        <authorList>
            <person name="Mckernan K.J."/>
            <person name="Helbert Y."/>
            <person name="Kane L.T."/>
            <person name="Ebling H."/>
            <person name="Zhang L."/>
            <person name="Liu B."/>
            <person name="Eaton Z."/>
            <person name="Mclaughlin S."/>
            <person name="Kingan S."/>
            <person name="Baybayan P."/>
            <person name="Concepcion G."/>
            <person name="Jordan M."/>
            <person name="Riva A."/>
            <person name="Barbazuk W."/>
            <person name="Harkins T."/>
        </authorList>
    </citation>
    <scope>NUCLEOTIDE SEQUENCE [LARGE SCALE GENOMIC DNA]</scope>
    <source>
        <strain evidence="31">cv. Jamaican Lion 4</strain>
        <tissue evidence="30">Leaf</tissue>
    </source>
</reference>
<comment type="catalytic activity">
    <reaction evidence="21">
        <text>a fatty acyl-CoA + H2O = a fatty acid + CoA + H(+)</text>
        <dbReference type="Rhea" id="RHEA:16781"/>
        <dbReference type="ChEBI" id="CHEBI:15377"/>
        <dbReference type="ChEBI" id="CHEBI:15378"/>
        <dbReference type="ChEBI" id="CHEBI:28868"/>
        <dbReference type="ChEBI" id="CHEBI:57287"/>
        <dbReference type="ChEBI" id="CHEBI:77636"/>
    </reaction>
    <physiologicalReaction direction="left-to-right" evidence="21">
        <dbReference type="Rhea" id="RHEA:16782"/>
    </physiologicalReaction>
</comment>
<comment type="subunit">
    <text evidence="23">Homotetramer. Interacts with PCTP.</text>
</comment>
<comment type="catalytic activity">
    <reaction evidence="19">
        <text>L-threonyl-[protein] + ATP = O-phospho-L-threonyl-[protein] + ADP + H(+)</text>
        <dbReference type="Rhea" id="RHEA:46608"/>
        <dbReference type="Rhea" id="RHEA-COMP:11060"/>
        <dbReference type="Rhea" id="RHEA-COMP:11605"/>
        <dbReference type="ChEBI" id="CHEBI:15378"/>
        <dbReference type="ChEBI" id="CHEBI:30013"/>
        <dbReference type="ChEBI" id="CHEBI:30616"/>
        <dbReference type="ChEBI" id="CHEBI:61977"/>
        <dbReference type="ChEBI" id="CHEBI:456216"/>
        <dbReference type="EC" id="2.7.11.1"/>
    </reaction>
</comment>
<evidence type="ECO:0000256" key="25">
    <source>
        <dbReference type="ARBA" id="ARBA00081533"/>
    </source>
</evidence>
<dbReference type="Pfam" id="PF03061">
    <property type="entry name" value="4HBT"/>
    <property type="match status" value="1"/>
</dbReference>
<proteinExistence type="inferred from homology"/>
<dbReference type="SMART" id="SM00220">
    <property type="entry name" value="S_TKc"/>
    <property type="match status" value="1"/>
</dbReference>
<dbReference type="CDD" id="cd03443">
    <property type="entry name" value="PaaI_thioesterase"/>
    <property type="match status" value="1"/>
</dbReference>
<comment type="caution">
    <text evidence="30">The sequence shown here is derived from an EMBL/GenBank/DDBJ whole genome shotgun (WGS) entry which is preliminary data.</text>
</comment>
<evidence type="ECO:0000256" key="24">
    <source>
        <dbReference type="ARBA" id="ARBA00067273"/>
    </source>
</evidence>
<dbReference type="FunFam" id="1.10.510.10:FF:000300">
    <property type="entry name" value="Calmodulin-binding receptor-like cytoplasmic kinase 3"/>
    <property type="match status" value="1"/>
</dbReference>
<evidence type="ECO:0000256" key="17">
    <source>
        <dbReference type="ARBA" id="ARBA00023212"/>
    </source>
</evidence>
<evidence type="ECO:0000259" key="29">
    <source>
        <dbReference type="PROSITE" id="PS50011"/>
    </source>
</evidence>
<gene>
    <name evidence="30" type="ORF">G4B88_009284</name>
</gene>
<dbReference type="GO" id="GO:0004674">
    <property type="term" value="F:protein serine/threonine kinase activity"/>
    <property type="evidence" value="ECO:0007669"/>
    <property type="project" value="UniProtKB-KW"/>
</dbReference>
<dbReference type="Gene3D" id="3.30.200.20">
    <property type="entry name" value="Phosphorylase Kinase, domain 1"/>
    <property type="match status" value="1"/>
</dbReference>
<dbReference type="GO" id="GO:0016788">
    <property type="term" value="F:hydrolase activity, acting on ester bonds"/>
    <property type="evidence" value="ECO:0007669"/>
    <property type="project" value="UniProtKB-ARBA"/>
</dbReference>
<dbReference type="EMBL" id="JAATIQ010000189">
    <property type="protein sequence ID" value="KAF4372214.1"/>
    <property type="molecule type" value="Genomic_DNA"/>
</dbReference>
<dbReference type="InterPro" id="IPR011009">
    <property type="entry name" value="Kinase-like_dom_sf"/>
</dbReference>
<dbReference type="Gene3D" id="3.10.129.10">
    <property type="entry name" value="Hotdog Thioesterase"/>
    <property type="match status" value="1"/>
</dbReference>
<evidence type="ECO:0000256" key="10">
    <source>
        <dbReference type="ARBA" id="ARBA00022741"/>
    </source>
</evidence>
<dbReference type="Pfam" id="PF07714">
    <property type="entry name" value="PK_Tyr_Ser-Thr"/>
    <property type="match status" value="1"/>
</dbReference>
<keyword evidence="9" id="KW-0808">Transferase</keyword>
<evidence type="ECO:0000256" key="21">
    <source>
        <dbReference type="ARBA" id="ARBA00052976"/>
    </source>
</evidence>
<keyword evidence="12" id="KW-0378">Hydrolase</keyword>
<dbReference type="GO" id="GO:0005524">
    <property type="term" value="F:ATP binding"/>
    <property type="evidence" value="ECO:0007669"/>
    <property type="project" value="UniProtKB-UniRule"/>
</dbReference>
<comment type="function">
    <text evidence="22">Catalyzes the hydrolysis of acyl-CoAs into free fatty acids and coenzyme A (CoASH), regulating their respective intracellular levels. Has acyl-CoA thioesterase activity towards medium (C12) and long-chain (C18) fatty acyl-CoA substrates. Can also hydrolyze 3-hydroxyphenylacetyl-CoA and 3,4-dihydroxyphenylacetyl-CoA (in vitro). May play a role in controlling adaptive thermogenesis.</text>
</comment>
<dbReference type="AlphaFoldDB" id="A0A7J6FND0"/>
<evidence type="ECO:0000256" key="7">
    <source>
        <dbReference type="ARBA" id="ARBA00022490"/>
    </source>
</evidence>
<dbReference type="Proteomes" id="UP000583929">
    <property type="component" value="Unassembled WGS sequence"/>
</dbReference>
<dbReference type="SUPFAM" id="SSF56112">
    <property type="entry name" value="Protein kinase-like (PK-like)"/>
    <property type="match status" value="1"/>
</dbReference>
<dbReference type="InterPro" id="IPR017441">
    <property type="entry name" value="Protein_kinase_ATP_BS"/>
</dbReference>
<dbReference type="SUPFAM" id="SSF54637">
    <property type="entry name" value="Thioesterase/thiol ester dehydrase-isomerase"/>
    <property type="match status" value="1"/>
</dbReference>
<dbReference type="InterPro" id="IPR000719">
    <property type="entry name" value="Prot_kinase_dom"/>
</dbReference>
<evidence type="ECO:0000256" key="3">
    <source>
        <dbReference type="ARBA" id="ARBA00004186"/>
    </source>
</evidence>
<evidence type="ECO:0000256" key="2">
    <source>
        <dbReference type="ARBA" id="ARBA00004173"/>
    </source>
</evidence>
<evidence type="ECO:0000256" key="8">
    <source>
        <dbReference type="ARBA" id="ARBA00022527"/>
    </source>
</evidence>
<dbReference type="InterPro" id="IPR001245">
    <property type="entry name" value="Ser-Thr/Tyr_kinase_cat_dom"/>
</dbReference>
<dbReference type="GO" id="GO:0160215">
    <property type="term" value="F:deacylase activity"/>
    <property type="evidence" value="ECO:0007669"/>
    <property type="project" value="UniProtKB-ARBA"/>
</dbReference>
<dbReference type="InterPro" id="IPR006683">
    <property type="entry name" value="Thioestr_dom"/>
</dbReference>
<organism evidence="30 31">
    <name type="scientific">Cannabis sativa</name>
    <name type="common">Hemp</name>
    <name type="synonym">Marijuana</name>
    <dbReference type="NCBI Taxonomy" id="3483"/>
    <lineage>
        <taxon>Eukaryota</taxon>
        <taxon>Viridiplantae</taxon>
        <taxon>Streptophyta</taxon>
        <taxon>Embryophyta</taxon>
        <taxon>Tracheophyta</taxon>
        <taxon>Spermatophyta</taxon>
        <taxon>Magnoliopsida</taxon>
        <taxon>eudicotyledons</taxon>
        <taxon>Gunneridae</taxon>
        <taxon>Pentapetalae</taxon>
        <taxon>rosids</taxon>
        <taxon>fabids</taxon>
        <taxon>Rosales</taxon>
        <taxon>Cannabaceae</taxon>
        <taxon>Cannabis</taxon>
    </lineage>
</organism>
<feature type="compositionally biased region" description="Basic and acidic residues" evidence="28">
    <location>
        <begin position="28"/>
        <end position="38"/>
    </location>
</feature>
<dbReference type="Gene3D" id="1.10.510.10">
    <property type="entry name" value="Transferase(Phosphotransferase) domain 1"/>
    <property type="match status" value="1"/>
</dbReference>
<evidence type="ECO:0000256" key="1">
    <source>
        <dbReference type="ARBA" id="ARBA00004123"/>
    </source>
</evidence>
<evidence type="ECO:0000256" key="14">
    <source>
        <dbReference type="ARBA" id="ARBA00022990"/>
    </source>
</evidence>
<dbReference type="PANTHER" id="PTHR46008:SF48">
    <property type="entry name" value="PROTEIN KINASE DOMAIN-CONTAINING PROTEIN"/>
    <property type="match status" value="1"/>
</dbReference>
<evidence type="ECO:0000256" key="15">
    <source>
        <dbReference type="ARBA" id="ARBA00023098"/>
    </source>
</evidence>
<dbReference type="InterPro" id="IPR029069">
    <property type="entry name" value="HotDog_dom_sf"/>
</dbReference>
<dbReference type="InterPro" id="IPR008271">
    <property type="entry name" value="Ser/Thr_kinase_AS"/>
</dbReference>
<keyword evidence="13 27" id="KW-0067">ATP-binding</keyword>
<evidence type="ECO:0000256" key="18">
    <source>
        <dbReference type="ARBA" id="ARBA00023242"/>
    </source>
</evidence>
<evidence type="ECO:0000256" key="26">
    <source>
        <dbReference type="ARBA" id="ARBA00083956"/>
    </source>
</evidence>
<comment type="similarity">
    <text evidence="5">Belongs to the thioesterase PaaI family.</text>
</comment>
<comment type="catalytic activity">
    <reaction evidence="20">
        <text>L-seryl-[protein] + ATP = O-phospho-L-seryl-[protein] + ADP + H(+)</text>
        <dbReference type="Rhea" id="RHEA:17989"/>
        <dbReference type="Rhea" id="RHEA-COMP:9863"/>
        <dbReference type="Rhea" id="RHEA-COMP:11604"/>
        <dbReference type="ChEBI" id="CHEBI:15378"/>
        <dbReference type="ChEBI" id="CHEBI:29999"/>
        <dbReference type="ChEBI" id="CHEBI:30616"/>
        <dbReference type="ChEBI" id="CHEBI:83421"/>
        <dbReference type="ChEBI" id="CHEBI:456216"/>
        <dbReference type="EC" id="2.7.11.1"/>
    </reaction>
</comment>
<evidence type="ECO:0000256" key="16">
    <source>
        <dbReference type="ARBA" id="ARBA00023128"/>
    </source>
</evidence>
<sequence>MSYGQFSQNSQHDHRRRGKLAEPNLSESEGKSKMEKAKQFLQPTQADSDIISRLVIPTHRPGADTSFYENFALKGIRVDRVEQGLVVCTFKVPPRLTDRNGKLATAAIANLVDEVGGAVAHTEGLPMNVSVDMSISFLSSAMVGDELEITSRLLGRKGDYSGTLVLLKNKVSGELIAEGRHSLVSSLFSPECLFALTLYFILQVFQVNLRHAAWFSAVPWSGMAVMGYLAGLWSDLLVCSGISITLTRKIMQDPIAFSAVNWFFWYGSSSCGINYSKKSSECICMVHISCWIEIFWSFRISCESPGDHSTIFWCFAWAAAKKFAGIITLAFLFKQSKASLKATNNGQFRGVSTPSDVSTGSYSRNSSSKYRLSESYGSNGGAASGKIGTPNFTFAEINKATQKFSLANKLGEGGFGAVYKGLLQNGTLIAVKRAKKKTYDRAISAEFSNEILTLSTIEHMNLVRLYGYLEHEDERIIVVEYVGNGTLREHLDGNCIWELLGWFRWRTNLPAVFVFINLRANLVQNEGKRGDGLEMAERLDIATDVAHAVTYLHMYTDPPIIHRDIKASNILITEKLRAKVADFGFARRTAEQETDATHISTQVKGTAGYLDPEYLRTYQLTDKSDVYSFGVLLVELMTGRQPIETKKPDSERLTLRWAMQKLKHGEPVLAMDPRLRRNPASNMALERVLKLAQECVAPLRNSRPSMKKCGEVLWEIRKEFREKAFPSHPPPTSHHSSNFPQGDPRFTRHVTFGIEDDSYKFISA</sequence>
<evidence type="ECO:0000256" key="5">
    <source>
        <dbReference type="ARBA" id="ARBA00008324"/>
    </source>
</evidence>
<evidence type="ECO:0000256" key="12">
    <source>
        <dbReference type="ARBA" id="ARBA00022801"/>
    </source>
</evidence>
<feature type="compositionally biased region" description="Polar residues" evidence="28">
    <location>
        <begin position="1"/>
        <end position="10"/>
    </location>
</feature>
<feature type="domain" description="Protein kinase" evidence="29">
    <location>
        <begin position="404"/>
        <end position="721"/>
    </location>
</feature>
<dbReference type="EC" id="2.7.11.1" evidence="6"/>
<feature type="region of interest" description="Disordered" evidence="28">
    <location>
        <begin position="1"/>
        <end position="42"/>
    </location>
</feature>
<evidence type="ECO:0000256" key="13">
    <source>
        <dbReference type="ARBA" id="ARBA00022840"/>
    </source>
</evidence>
<keyword evidence="17" id="KW-0206">Cytoskeleton</keyword>
<comment type="subcellular location">
    <subcellularLocation>
        <location evidence="3">Cytoplasm</location>
        <location evidence="3">Cytoskeleton</location>
        <location evidence="3">Spindle</location>
    </subcellularLocation>
    <subcellularLocation>
        <location evidence="4">Cytoplasm</location>
        <location evidence="4">Cytosol</location>
    </subcellularLocation>
    <subcellularLocation>
        <location evidence="2">Mitochondrion</location>
    </subcellularLocation>
    <subcellularLocation>
        <location evidence="1">Nucleus</location>
    </subcellularLocation>
</comment>
<keyword evidence="7" id="KW-0963">Cytoplasm</keyword>
<protein>
    <recommendedName>
        <fullName evidence="24">Acyl-coenzyme A thioesterase 13</fullName>
        <ecNumber evidence="6">2.7.11.1</ecNumber>
    </recommendedName>
    <alternativeName>
        <fullName evidence="25">Hotdog-fold thioesterase superfamily member 2</fullName>
    </alternativeName>
    <alternativeName>
        <fullName evidence="26">Thioesterase superfamily member 2</fullName>
    </alternativeName>
</protein>
<evidence type="ECO:0000256" key="6">
    <source>
        <dbReference type="ARBA" id="ARBA00012513"/>
    </source>
</evidence>
<evidence type="ECO:0000256" key="22">
    <source>
        <dbReference type="ARBA" id="ARBA00058205"/>
    </source>
</evidence>
<keyword evidence="14" id="KW-0007">Acetylation</keyword>
<dbReference type="FunFam" id="3.10.129.10:FF:000021">
    <property type="entry name" value="Acyl-coenzyme A thioesterase 13"/>
    <property type="match status" value="1"/>
</dbReference>
<dbReference type="GO" id="GO:0005819">
    <property type="term" value="C:spindle"/>
    <property type="evidence" value="ECO:0007669"/>
    <property type="project" value="UniProtKB-SubCell"/>
</dbReference>
<evidence type="ECO:0000256" key="11">
    <source>
        <dbReference type="ARBA" id="ARBA00022777"/>
    </source>
</evidence>
<evidence type="ECO:0000256" key="27">
    <source>
        <dbReference type="PROSITE-ProRule" id="PRU10141"/>
    </source>
</evidence>
<dbReference type="GO" id="GO:0005634">
    <property type="term" value="C:nucleus"/>
    <property type="evidence" value="ECO:0007669"/>
    <property type="project" value="UniProtKB-SubCell"/>
</dbReference>